<keyword evidence="2" id="KW-0472">Membrane</keyword>
<feature type="transmembrane region" description="Helical" evidence="2">
    <location>
        <begin position="424"/>
        <end position="445"/>
    </location>
</feature>
<organism evidence="4">
    <name type="scientific">Rodentolepis nana</name>
    <name type="common">Dwarf tapeworm</name>
    <name type="synonym">Hymenolepis nana</name>
    <dbReference type="NCBI Taxonomy" id="102285"/>
    <lineage>
        <taxon>Eukaryota</taxon>
        <taxon>Metazoa</taxon>
        <taxon>Spiralia</taxon>
        <taxon>Lophotrochozoa</taxon>
        <taxon>Platyhelminthes</taxon>
        <taxon>Cestoda</taxon>
        <taxon>Eucestoda</taxon>
        <taxon>Cyclophyllidea</taxon>
        <taxon>Hymenolepididae</taxon>
        <taxon>Rodentolepis</taxon>
    </lineage>
</organism>
<dbReference type="PROSITE" id="PS50853">
    <property type="entry name" value="FN3"/>
    <property type="match status" value="2"/>
</dbReference>
<evidence type="ECO:0000256" key="1">
    <source>
        <dbReference type="ARBA" id="ARBA00022737"/>
    </source>
</evidence>
<dbReference type="PANTHER" id="PTHR46708:SF2">
    <property type="entry name" value="FIBRONECTIN TYPE-III DOMAIN-CONTAINING PROTEIN"/>
    <property type="match status" value="1"/>
</dbReference>
<dbReference type="AlphaFoldDB" id="A0A0R3TSY1"/>
<protein>
    <submittedName>
        <fullName evidence="4">Fibronectin type-III domain-containing protein</fullName>
    </submittedName>
</protein>
<dbReference type="Pfam" id="PF00041">
    <property type="entry name" value="fn3"/>
    <property type="match status" value="2"/>
</dbReference>
<dbReference type="InterPro" id="IPR036116">
    <property type="entry name" value="FN3_sf"/>
</dbReference>
<dbReference type="PANTHER" id="PTHR46708">
    <property type="entry name" value="TENASCIN"/>
    <property type="match status" value="1"/>
</dbReference>
<evidence type="ECO:0000256" key="2">
    <source>
        <dbReference type="SAM" id="Phobius"/>
    </source>
</evidence>
<accession>A0A0R3TSY1</accession>
<dbReference type="InterPro" id="IPR050991">
    <property type="entry name" value="ECM_Regulatory_Proteins"/>
</dbReference>
<dbReference type="SMART" id="SM00060">
    <property type="entry name" value="FN3"/>
    <property type="match status" value="3"/>
</dbReference>
<keyword evidence="2" id="KW-1133">Transmembrane helix</keyword>
<sequence length="496" mass="54349">LNSCIVFLFHAGIETLRATEVKDTTATFSWDAKEIDGNEVFNVKIYVFPAKNTADSSIWEFSEPNQQICIVGNLSSNTKYAAYGVMFLKEFVPEEGSPNIVDFQTTPMINLFDVDTKFNAISFHFIYTAPQKIKVSSRTDSSIEVSWKIPENEVKSPPINYIVKANDRGCNSTQKDTCEVKNLTSNTFYEVTIEACSAENSSICSEKSDVSGFTAPAAVKGLRVSRVGSHKAIFYWSEIPPGTGKLKNLTVYVFPRGGSKDETIGKCTTTDADINSMPTCTAMALSPNAQYSATAVVCSEDEYGCSMESDTIDFQTPPPAPIQIVAGAVGRESVEVQWTPVLTHGFVGYQAAAFSLSGNSQSKPQTCKADASEKSCVIRNLQPSTRYTITVTSYTKTSDGKTLFGDEILFLNISTKAGVDLRKVVAAIILIPLFVVLLFLILFALRNRIPALQPLFNRRPRVDTVQAPMATISYRDGKTTVECLSTRLKTVTDFGK</sequence>
<dbReference type="InterPro" id="IPR003961">
    <property type="entry name" value="FN3_dom"/>
</dbReference>
<dbReference type="WBParaSite" id="HNAJ_0001078901-mRNA-1">
    <property type="protein sequence ID" value="HNAJ_0001078901-mRNA-1"/>
    <property type="gene ID" value="HNAJ_0001078901"/>
</dbReference>
<keyword evidence="2" id="KW-0812">Transmembrane</keyword>
<proteinExistence type="predicted"/>
<dbReference type="SUPFAM" id="SSF49265">
    <property type="entry name" value="Fibronectin type III"/>
    <property type="match status" value="2"/>
</dbReference>
<dbReference type="STRING" id="102285.A0A0R3TSY1"/>
<evidence type="ECO:0000259" key="3">
    <source>
        <dbReference type="PROSITE" id="PS50853"/>
    </source>
</evidence>
<feature type="domain" description="Fibronectin type-III" evidence="3">
    <location>
        <begin position="318"/>
        <end position="418"/>
    </location>
</feature>
<keyword evidence="1" id="KW-0677">Repeat</keyword>
<name>A0A0R3TSY1_RODNA</name>
<dbReference type="Gene3D" id="2.60.40.10">
    <property type="entry name" value="Immunoglobulins"/>
    <property type="match status" value="4"/>
</dbReference>
<dbReference type="InterPro" id="IPR013783">
    <property type="entry name" value="Ig-like_fold"/>
</dbReference>
<feature type="domain" description="Fibronectin type-III" evidence="3">
    <location>
        <begin position="129"/>
        <end position="218"/>
    </location>
</feature>
<evidence type="ECO:0000313" key="4">
    <source>
        <dbReference type="WBParaSite" id="HNAJ_0001078901-mRNA-1"/>
    </source>
</evidence>
<reference evidence="4" key="1">
    <citation type="submission" date="2017-02" db="UniProtKB">
        <authorList>
            <consortium name="WormBaseParasite"/>
        </authorList>
    </citation>
    <scope>IDENTIFICATION</scope>
</reference>
<dbReference type="CDD" id="cd00063">
    <property type="entry name" value="FN3"/>
    <property type="match status" value="4"/>
</dbReference>